<dbReference type="PANTHER" id="PTHR46796">
    <property type="entry name" value="HTH-TYPE TRANSCRIPTIONAL ACTIVATOR RHAS-RELATED"/>
    <property type="match status" value="1"/>
</dbReference>
<dbReference type="PANTHER" id="PTHR46796:SF7">
    <property type="entry name" value="ARAC FAMILY TRANSCRIPTIONAL REGULATOR"/>
    <property type="match status" value="1"/>
</dbReference>
<evidence type="ECO:0000313" key="6">
    <source>
        <dbReference type="Proteomes" id="UP001364156"/>
    </source>
</evidence>
<dbReference type="PROSITE" id="PS01124">
    <property type="entry name" value="HTH_ARAC_FAMILY_2"/>
    <property type="match status" value="1"/>
</dbReference>
<dbReference type="EMBL" id="CP146069">
    <property type="protein sequence ID" value="WWR45093.1"/>
    <property type="molecule type" value="Genomic_DNA"/>
</dbReference>
<name>A0ABZ2HHG0_9RHOB</name>
<evidence type="ECO:0000313" key="5">
    <source>
        <dbReference type="EMBL" id="WWR45093.1"/>
    </source>
</evidence>
<protein>
    <submittedName>
        <fullName evidence="5">AraC family transcriptional regulator</fullName>
    </submittedName>
</protein>
<evidence type="ECO:0000256" key="2">
    <source>
        <dbReference type="ARBA" id="ARBA00023125"/>
    </source>
</evidence>
<gene>
    <name evidence="5" type="ORF">RZ517_09705</name>
</gene>
<dbReference type="Proteomes" id="UP001364156">
    <property type="component" value="Chromosome"/>
</dbReference>
<dbReference type="InterPro" id="IPR018060">
    <property type="entry name" value="HTH_AraC"/>
</dbReference>
<feature type="domain" description="HTH araC/xylS-type" evidence="4">
    <location>
        <begin position="150"/>
        <end position="247"/>
    </location>
</feature>
<evidence type="ECO:0000256" key="3">
    <source>
        <dbReference type="ARBA" id="ARBA00023163"/>
    </source>
</evidence>
<keyword evidence="1" id="KW-0805">Transcription regulation</keyword>
<dbReference type="Pfam" id="PF12833">
    <property type="entry name" value="HTH_18"/>
    <property type="match status" value="1"/>
</dbReference>
<dbReference type="InterPro" id="IPR050204">
    <property type="entry name" value="AraC_XylS_family_regulators"/>
</dbReference>
<dbReference type="SUPFAM" id="SSF46689">
    <property type="entry name" value="Homeodomain-like"/>
    <property type="match status" value="1"/>
</dbReference>
<dbReference type="Gene3D" id="1.10.10.60">
    <property type="entry name" value="Homeodomain-like"/>
    <property type="match status" value="1"/>
</dbReference>
<proteinExistence type="predicted"/>
<keyword evidence="6" id="KW-1185">Reference proteome</keyword>
<dbReference type="InterPro" id="IPR032783">
    <property type="entry name" value="AraC_lig"/>
</dbReference>
<evidence type="ECO:0000256" key="1">
    <source>
        <dbReference type="ARBA" id="ARBA00023015"/>
    </source>
</evidence>
<evidence type="ECO:0000259" key="4">
    <source>
        <dbReference type="PROSITE" id="PS01124"/>
    </source>
</evidence>
<dbReference type="RefSeq" id="WP_338547976.1">
    <property type="nucleotide sequence ID" value="NZ_CP146069.1"/>
</dbReference>
<accession>A0ABZ2HHG0</accession>
<dbReference type="PROSITE" id="PS00041">
    <property type="entry name" value="HTH_ARAC_FAMILY_1"/>
    <property type="match status" value="1"/>
</dbReference>
<sequence>MSKIDRLSALIQHFDLRVFPTDPNEANLLIFENAEIQTPTRVVFAPLCAANTAAETGETLSFAAQADWGGATNPFLSALPAEVTLRLDAEPEVIHILKALQNESATPRCGGSAVLDRLGEVLLIRLLRLTIERGVTDVGLLAGLADPRLSRAIVAMHDEPGRKWQGDDLARHAGLSQSRFSELFRAKVGETPGAYLRRWRMVLARQDAERGERVQTIARRYGYGSPEALSRAFKRAHNQPAIALRPSA</sequence>
<dbReference type="SMART" id="SM00342">
    <property type="entry name" value="HTH_ARAC"/>
    <property type="match status" value="1"/>
</dbReference>
<keyword evidence="2" id="KW-0238">DNA-binding</keyword>
<reference evidence="5 6" key="1">
    <citation type="submission" date="2023-10" db="EMBL/GenBank/DDBJ databases">
        <title>Roseovarius strain S88 nov., isolated from a marine algae.</title>
        <authorList>
            <person name="Lee M.W."/>
            <person name="Lee J.K."/>
            <person name="Kim J.M."/>
            <person name="Choi D.G."/>
            <person name="Baek J.H."/>
            <person name="Bayburt H."/>
            <person name="Jung J.J."/>
            <person name="Han D.M."/>
            <person name="Jeon C.O."/>
        </authorList>
    </citation>
    <scope>NUCLEOTIDE SEQUENCE [LARGE SCALE GENOMIC DNA]</scope>
    <source>
        <strain evidence="5 6">S88</strain>
    </source>
</reference>
<dbReference type="InterPro" id="IPR009057">
    <property type="entry name" value="Homeodomain-like_sf"/>
</dbReference>
<dbReference type="Pfam" id="PF12852">
    <property type="entry name" value="Cupin_6"/>
    <property type="match status" value="1"/>
</dbReference>
<organism evidence="5 6">
    <name type="scientific">Roseovarius phycicola</name>
    <dbReference type="NCBI Taxonomy" id="3080976"/>
    <lineage>
        <taxon>Bacteria</taxon>
        <taxon>Pseudomonadati</taxon>
        <taxon>Pseudomonadota</taxon>
        <taxon>Alphaproteobacteria</taxon>
        <taxon>Rhodobacterales</taxon>
        <taxon>Roseobacteraceae</taxon>
        <taxon>Roseovarius</taxon>
    </lineage>
</organism>
<dbReference type="InterPro" id="IPR018062">
    <property type="entry name" value="HTH_AraC-typ_CS"/>
</dbReference>
<keyword evidence="3" id="KW-0804">Transcription</keyword>